<protein>
    <submittedName>
        <fullName evidence="1">Uncharacterized protein</fullName>
    </submittedName>
</protein>
<sequence>MVKKKKRAEFSFKHSSASSLDNRKMVGQRNGSQIMDFDGEGYVSDSLKSGTQQKGRKRVHHISGRADFAKEKGGKVSVGKKVVDGGLNKLRKRKRERGASNKTVIGRDKNGNNVIRRKRNVKGRFKAIGSERQKEIGSRKNGGRTNCSKKVIKSSNHHSSEKIIVKKQMERNKLKEGGVALGKRKRESGERKRESGERKRASGVSNKTNMEMDKDCGRRKQKLKGVFKVIGSERRKKIGSRKNGDHSSEKIIAKEQMKGSKHKEGGEKLRGTPRDLNLWKEKLLSLLQTLNKEHVFDDVYISLIGKDCRSSSLGCKVLELQIKNGNTDIRELEAEFSRLCMVRKSSLKRKTKQIVHGGGKRSLLSWMIDLGTILVLGKVSYKRTKRAAASVEGRITRDGIWCGCCNGTLSISEFASHAGSKLGQPFQNICMLESLGFPFWNAC</sequence>
<evidence type="ECO:0000313" key="1">
    <source>
        <dbReference type="EMBL" id="KAH7862476.1"/>
    </source>
</evidence>
<dbReference type="EMBL" id="CM037162">
    <property type="protein sequence ID" value="KAH7862476.1"/>
    <property type="molecule type" value="Genomic_DNA"/>
</dbReference>
<proteinExistence type="predicted"/>
<comment type="caution">
    <text evidence="1">The sequence shown here is derived from an EMBL/GenBank/DDBJ whole genome shotgun (WGS) entry which is preliminary data.</text>
</comment>
<organism evidence="1 2">
    <name type="scientific">Vaccinium darrowii</name>
    <dbReference type="NCBI Taxonomy" id="229202"/>
    <lineage>
        <taxon>Eukaryota</taxon>
        <taxon>Viridiplantae</taxon>
        <taxon>Streptophyta</taxon>
        <taxon>Embryophyta</taxon>
        <taxon>Tracheophyta</taxon>
        <taxon>Spermatophyta</taxon>
        <taxon>Magnoliopsida</taxon>
        <taxon>eudicotyledons</taxon>
        <taxon>Gunneridae</taxon>
        <taxon>Pentapetalae</taxon>
        <taxon>asterids</taxon>
        <taxon>Ericales</taxon>
        <taxon>Ericaceae</taxon>
        <taxon>Vaccinioideae</taxon>
        <taxon>Vaccinieae</taxon>
        <taxon>Vaccinium</taxon>
    </lineage>
</organism>
<reference evidence="1 2" key="1">
    <citation type="journal article" date="2021" name="Hortic Res">
        <title>High-quality reference genome and annotation aids understanding of berry development for evergreen blueberry (Vaccinium darrowii).</title>
        <authorList>
            <person name="Yu J."/>
            <person name="Hulse-Kemp A.M."/>
            <person name="Babiker E."/>
            <person name="Staton M."/>
        </authorList>
    </citation>
    <scope>NUCLEOTIDE SEQUENCE [LARGE SCALE GENOMIC DNA]</scope>
    <source>
        <strain evidence="2">cv. NJ 8807/NJ 8810</strain>
        <tissue evidence="1">Young leaf</tissue>
    </source>
</reference>
<accession>A0ACB7ZAJ4</accession>
<dbReference type="Proteomes" id="UP000828048">
    <property type="component" value="Chromosome 12"/>
</dbReference>
<keyword evidence="2" id="KW-1185">Reference proteome</keyword>
<name>A0ACB7ZAJ4_9ERIC</name>
<gene>
    <name evidence="1" type="ORF">Vadar_005299</name>
</gene>
<evidence type="ECO:0000313" key="2">
    <source>
        <dbReference type="Proteomes" id="UP000828048"/>
    </source>
</evidence>